<dbReference type="Proteomes" id="UP000003240">
    <property type="component" value="Unassembled WGS sequence"/>
</dbReference>
<sequence>MALRVLILSASVGAGHLRAAQAVELALREIHPDAMIQNLDVLELTNAAFRRLYGRAYLDLVHKAPHVLGYIYDMLDQPGWFTHNGGDRLRQLMEQLNLKPFIDLLTSQPWDLVLNTHFLPASIIASLKNENRLQLPHVTVTTDFDTHRLWVNQPCERYFTAAEEGKINLTAWGVPVGDIILTGIPIHPVFAQPKSRQDCCQRQGLSGDRPLVLQLAGGFGVGSIERIYQSLLTVEQPLEVMVVAGRNVKVRQQLETRACPPRHRTHIFGFTDQIDELMAAADIIVSKPGGLTTAETLARGAAMVIVDPIPGQESRNSDFLLENGAAVKVNNLSTLAYKVSSLLADPGRLRQIQDNACRIARPRAAFDVVQRSLELLS</sequence>
<dbReference type="Gene3D" id="3.40.50.2000">
    <property type="entry name" value="Glycogen Phosphorylase B"/>
    <property type="match status" value="1"/>
</dbReference>
<keyword evidence="7" id="KW-1185">Reference proteome</keyword>
<evidence type="ECO:0000259" key="5">
    <source>
        <dbReference type="Pfam" id="PF06925"/>
    </source>
</evidence>
<name>F7NDX9_9FIRM</name>
<dbReference type="GO" id="GO:0016020">
    <property type="term" value="C:membrane"/>
    <property type="evidence" value="ECO:0007669"/>
    <property type="project" value="GOC"/>
</dbReference>
<feature type="domain" description="Glycosyl transferase family 1" evidence="4">
    <location>
        <begin position="237"/>
        <end position="356"/>
    </location>
</feature>
<evidence type="ECO:0000256" key="1">
    <source>
        <dbReference type="ARBA" id="ARBA00006962"/>
    </source>
</evidence>
<organism evidence="6 7">
    <name type="scientific">Acetonema longum DSM 6540</name>
    <dbReference type="NCBI Taxonomy" id="1009370"/>
    <lineage>
        <taxon>Bacteria</taxon>
        <taxon>Bacillati</taxon>
        <taxon>Bacillota</taxon>
        <taxon>Negativicutes</taxon>
        <taxon>Acetonemataceae</taxon>
        <taxon>Acetonema</taxon>
    </lineage>
</organism>
<dbReference type="PANTHER" id="PTHR43025:SF3">
    <property type="entry name" value="MONOGALACTOSYLDIACYLGLYCEROL SYNTHASE 1, CHLOROPLASTIC"/>
    <property type="match status" value="1"/>
</dbReference>
<keyword evidence="3 6" id="KW-0808">Transferase</keyword>
<feature type="domain" description="Diacylglycerol glucosyltransferase N-terminal" evidence="5">
    <location>
        <begin position="16"/>
        <end position="186"/>
    </location>
</feature>
<comment type="caution">
    <text evidence="6">The sequence shown here is derived from an EMBL/GenBank/DDBJ whole genome shotgun (WGS) entry which is preliminary data.</text>
</comment>
<evidence type="ECO:0000256" key="2">
    <source>
        <dbReference type="ARBA" id="ARBA00022676"/>
    </source>
</evidence>
<dbReference type="AlphaFoldDB" id="F7NDX9"/>
<dbReference type="InterPro" id="IPR009695">
    <property type="entry name" value="Diacylglyc_glucosyltr_N"/>
</dbReference>
<dbReference type="InterPro" id="IPR050519">
    <property type="entry name" value="Glycosyltransf_28_UgtP"/>
</dbReference>
<dbReference type="Pfam" id="PF00534">
    <property type="entry name" value="Glycos_transf_1"/>
    <property type="match status" value="1"/>
</dbReference>
<dbReference type="InterPro" id="IPR001296">
    <property type="entry name" value="Glyco_trans_1"/>
</dbReference>
<dbReference type="SUPFAM" id="SSF53756">
    <property type="entry name" value="UDP-Glycosyltransferase/glycogen phosphorylase"/>
    <property type="match status" value="1"/>
</dbReference>
<dbReference type="RefSeq" id="WP_004091965.1">
    <property type="nucleotide sequence ID" value="NZ_AFGF01000014.1"/>
</dbReference>
<dbReference type="eggNOG" id="COG0707">
    <property type="taxonomic scope" value="Bacteria"/>
</dbReference>
<dbReference type="GO" id="GO:0009247">
    <property type="term" value="P:glycolipid biosynthetic process"/>
    <property type="evidence" value="ECO:0007669"/>
    <property type="project" value="InterPro"/>
</dbReference>
<comment type="similarity">
    <text evidence="1">Belongs to the glycosyltransferase 28 family.</text>
</comment>
<evidence type="ECO:0000313" key="6">
    <source>
        <dbReference type="EMBL" id="EGO65733.1"/>
    </source>
</evidence>
<evidence type="ECO:0000256" key="3">
    <source>
        <dbReference type="ARBA" id="ARBA00022679"/>
    </source>
</evidence>
<dbReference type="Pfam" id="PF06925">
    <property type="entry name" value="MGDG_synth"/>
    <property type="match status" value="1"/>
</dbReference>
<proteinExistence type="inferred from homology"/>
<accession>F7NDX9</accession>
<reference evidence="6 7" key="1">
    <citation type="journal article" date="2011" name="EMBO J.">
        <title>Structural diversity of bacterial flagellar motors.</title>
        <authorList>
            <person name="Chen S."/>
            <person name="Beeby M."/>
            <person name="Murphy G.E."/>
            <person name="Leadbetter J.R."/>
            <person name="Hendrixson D.R."/>
            <person name="Briegel A."/>
            <person name="Li Z."/>
            <person name="Shi J."/>
            <person name="Tocheva E.I."/>
            <person name="Muller A."/>
            <person name="Dobro M.J."/>
            <person name="Jensen G.J."/>
        </authorList>
    </citation>
    <scope>NUCLEOTIDE SEQUENCE [LARGE SCALE GENOMIC DNA]</scope>
    <source>
        <strain evidence="6 7">DSM 6540</strain>
    </source>
</reference>
<dbReference type="EMBL" id="AFGF01000014">
    <property type="protein sequence ID" value="EGO65733.1"/>
    <property type="molecule type" value="Genomic_DNA"/>
</dbReference>
<evidence type="ECO:0000313" key="7">
    <source>
        <dbReference type="Proteomes" id="UP000003240"/>
    </source>
</evidence>
<dbReference type="STRING" id="1009370.ALO_01205"/>
<dbReference type="GO" id="GO:0016758">
    <property type="term" value="F:hexosyltransferase activity"/>
    <property type="evidence" value="ECO:0007669"/>
    <property type="project" value="InterPro"/>
</dbReference>
<keyword evidence="2" id="KW-0328">Glycosyltransferase</keyword>
<dbReference type="PANTHER" id="PTHR43025">
    <property type="entry name" value="MONOGALACTOSYLDIACYLGLYCEROL SYNTHASE"/>
    <property type="match status" value="1"/>
</dbReference>
<gene>
    <name evidence="6" type="ORF">ALO_01205</name>
</gene>
<protein>
    <submittedName>
        <fullName evidence="6">UDP-N-acetylglucosamine:LPS N-acetylglucosamine transferase</fullName>
    </submittedName>
</protein>
<evidence type="ECO:0000259" key="4">
    <source>
        <dbReference type="Pfam" id="PF00534"/>
    </source>
</evidence>